<feature type="transmembrane region" description="Helical" evidence="1">
    <location>
        <begin position="53"/>
        <end position="72"/>
    </location>
</feature>
<sequence>MTVSDVRTRTFCCCIPARAGVIVLALLGFLGGGLISAVAIMGLKQSQGLEKSMGLQVAAFIVLTLISLLGLVGGIARKLILVRIYFGLTIFQLAFSMGAGIYAIFRVFKDTPNYMRECELPNADNAKDIKATCKQGIDLIKGLMVTAFIVAWLLQMGCSVVVHRYIRQLEDEEESRSIVKDTETW</sequence>
<dbReference type="VEuPathDB" id="FungiDB:CC1G_07379"/>
<evidence type="ECO:0008006" key="4">
    <source>
        <dbReference type="Google" id="ProtNLM"/>
    </source>
</evidence>
<evidence type="ECO:0000313" key="2">
    <source>
        <dbReference type="EMBL" id="EAU91344.1"/>
    </source>
</evidence>
<dbReference type="InParanoid" id="A8N6K8"/>
<dbReference type="AlphaFoldDB" id="A8N6K8"/>
<keyword evidence="1" id="KW-1133">Transmembrane helix</keyword>
<dbReference type="GeneID" id="6006906"/>
<keyword evidence="1" id="KW-0812">Transmembrane</keyword>
<proteinExistence type="predicted"/>
<evidence type="ECO:0000256" key="1">
    <source>
        <dbReference type="SAM" id="Phobius"/>
    </source>
</evidence>
<feature type="transmembrane region" description="Helical" evidence="1">
    <location>
        <begin position="144"/>
        <end position="166"/>
    </location>
</feature>
<name>A8N6K8_COPC7</name>
<evidence type="ECO:0000313" key="3">
    <source>
        <dbReference type="Proteomes" id="UP000001861"/>
    </source>
</evidence>
<keyword evidence="1" id="KW-0472">Membrane</keyword>
<reference evidence="2 3" key="1">
    <citation type="journal article" date="2010" name="Proc. Natl. Acad. Sci. U.S.A.">
        <title>Insights into evolution of multicellular fungi from the assembled chromosomes of the mushroom Coprinopsis cinerea (Coprinus cinereus).</title>
        <authorList>
            <person name="Stajich J.E."/>
            <person name="Wilke S.K."/>
            <person name="Ahren D."/>
            <person name="Au C.H."/>
            <person name="Birren B.W."/>
            <person name="Borodovsky M."/>
            <person name="Burns C."/>
            <person name="Canback B."/>
            <person name="Casselton L.A."/>
            <person name="Cheng C.K."/>
            <person name="Deng J."/>
            <person name="Dietrich F.S."/>
            <person name="Fargo D.C."/>
            <person name="Farman M.L."/>
            <person name="Gathman A.C."/>
            <person name="Goldberg J."/>
            <person name="Guigo R."/>
            <person name="Hoegger P.J."/>
            <person name="Hooker J.B."/>
            <person name="Huggins A."/>
            <person name="James T.Y."/>
            <person name="Kamada T."/>
            <person name="Kilaru S."/>
            <person name="Kodira C."/>
            <person name="Kues U."/>
            <person name="Kupfer D."/>
            <person name="Kwan H.S."/>
            <person name="Lomsadze A."/>
            <person name="Li W."/>
            <person name="Lilly W.W."/>
            <person name="Ma L.J."/>
            <person name="Mackey A.J."/>
            <person name="Manning G."/>
            <person name="Martin F."/>
            <person name="Muraguchi H."/>
            <person name="Natvig D.O."/>
            <person name="Palmerini H."/>
            <person name="Ramesh M.A."/>
            <person name="Rehmeyer C.J."/>
            <person name="Roe B.A."/>
            <person name="Shenoy N."/>
            <person name="Stanke M."/>
            <person name="Ter-Hovhannisyan V."/>
            <person name="Tunlid A."/>
            <person name="Velagapudi R."/>
            <person name="Vision T.J."/>
            <person name="Zeng Q."/>
            <person name="Zolan M.E."/>
            <person name="Pukkila P.J."/>
        </authorList>
    </citation>
    <scope>NUCLEOTIDE SEQUENCE [LARGE SCALE GENOMIC DNA]</scope>
    <source>
        <strain evidence="3">Okayama-7 / 130 / ATCC MYA-4618 / FGSC 9003</strain>
    </source>
</reference>
<dbReference type="Proteomes" id="UP000001861">
    <property type="component" value="Unassembled WGS sequence"/>
</dbReference>
<dbReference type="EMBL" id="AACS02000003">
    <property type="protein sequence ID" value="EAU91344.1"/>
    <property type="molecule type" value="Genomic_DNA"/>
</dbReference>
<comment type="caution">
    <text evidence="2">The sequence shown here is derived from an EMBL/GenBank/DDBJ whole genome shotgun (WGS) entry which is preliminary data.</text>
</comment>
<accession>A8N6K8</accession>
<dbReference type="OrthoDB" id="3362027at2759"/>
<gene>
    <name evidence="2" type="ORF">CC1G_07379</name>
</gene>
<feature type="transmembrane region" description="Helical" evidence="1">
    <location>
        <begin position="84"/>
        <end position="105"/>
    </location>
</feature>
<dbReference type="OMA" id="AYANRQW"/>
<keyword evidence="3" id="KW-1185">Reference proteome</keyword>
<feature type="transmembrane region" description="Helical" evidence="1">
    <location>
        <begin position="21"/>
        <end position="41"/>
    </location>
</feature>
<dbReference type="KEGG" id="cci:CC1G_07379"/>
<dbReference type="STRING" id="240176.A8N6K8"/>
<protein>
    <recommendedName>
        <fullName evidence="4">Tetraspanin</fullName>
    </recommendedName>
</protein>
<dbReference type="RefSeq" id="XP_001830464.1">
    <property type="nucleotide sequence ID" value="XM_001830412.2"/>
</dbReference>
<organism evidence="2 3">
    <name type="scientific">Coprinopsis cinerea (strain Okayama-7 / 130 / ATCC MYA-4618 / FGSC 9003)</name>
    <name type="common">Inky cap fungus</name>
    <name type="synonym">Hormographiella aspergillata</name>
    <dbReference type="NCBI Taxonomy" id="240176"/>
    <lineage>
        <taxon>Eukaryota</taxon>
        <taxon>Fungi</taxon>
        <taxon>Dikarya</taxon>
        <taxon>Basidiomycota</taxon>
        <taxon>Agaricomycotina</taxon>
        <taxon>Agaricomycetes</taxon>
        <taxon>Agaricomycetidae</taxon>
        <taxon>Agaricales</taxon>
        <taxon>Agaricineae</taxon>
        <taxon>Psathyrellaceae</taxon>
        <taxon>Coprinopsis</taxon>
    </lineage>
</organism>